<organism evidence="9 10">
    <name type="scientific">Streptomyces stramineus</name>
    <dbReference type="NCBI Taxonomy" id="173861"/>
    <lineage>
        <taxon>Bacteria</taxon>
        <taxon>Bacillati</taxon>
        <taxon>Actinomycetota</taxon>
        <taxon>Actinomycetes</taxon>
        <taxon>Kitasatosporales</taxon>
        <taxon>Streptomycetaceae</taxon>
        <taxon>Streptomyces</taxon>
    </lineage>
</organism>
<feature type="transmembrane region" description="Helical" evidence="7">
    <location>
        <begin position="152"/>
        <end position="171"/>
    </location>
</feature>
<keyword evidence="3 7" id="KW-1133">Transmembrane helix</keyword>
<dbReference type="PROSITE" id="PS50850">
    <property type="entry name" value="MFS"/>
    <property type="match status" value="1"/>
</dbReference>
<dbReference type="InterPro" id="IPR011701">
    <property type="entry name" value="MFS"/>
</dbReference>
<evidence type="ECO:0000256" key="6">
    <source>
        <dbReference type="SAM" id="MobiDB-lite"/>
    </source>
</evidence>
<keyword evidence="4 7" id="KW-0472">Membrane</keyword>
<evidence type="ECO:0000259" key="8">
    <source>
        <dbReference type="PROSITE" id="PS50850"/>
    </source>
</evidence>
<dbReference type="InterPro" id="IPR036259">
    <property type="entry name" value="MFS_trans_sf"/>
</dbReference>
<dbReference type="InterPro" id="IPR020846">
    <property type="entry name" value="MFS_dom"/>
</dbReference>
<comment type="caution">
    <text evidence="9">The sequence shown here is derived from an EMBL/GenBank/DDBJ whole genome shotgun (WGS) entry which is preliminary data.</text>
</comment>
<evidence type="ECO:0000313" key="10">
    <source>
        <dbReference type="Proteomes" id="UP001499895"/>
    </source>
</evidence>
<dbReference type="SUPFAM" id="SSF103473">
    <property type="entry name" value="MFS general substrate transporter"/>
    <property type="match status" value="2"/>
</dbReference>
<reference evidence="9 10" key="1">
    <citation type="journal article" date="2019" name="Int. J. Syst. Evol. Microbiol.">
        <title>The Global Catalogue of Microorganisms (GCM) 10K type strain sequencing project: providing services to taxonomists for standard genome sequencing and annotation.</title>
        <authorList>
            <consortium name="The Broad Institute Genomics Platform"/>
            <consortium name="The Broad Institute Genome Sequencing Center for Infectious Disease"/>
            <person name="Wu L."/>
            <person name="Ma J."/>
        </authorList>
    </citation>
    <scope>NUCLEOTIDE SEQUENCE [LARGE SCALE GENOMIC DNA]</scope>
    <source>
        <strain evidence="9 10">JCM 10649</strain>
    </source>
</reference>
<feature type="transmembrane region" description="Helical" evidence="7">
    <location>
        <begin position="274"/>
        <end position="292"/>
    </location>
</feature>
<feature type="transmembrane region" description="Helical" evidence="7">
    <location>
        <begin position="208"/>
        <end position="228"/>
    </location>
</feature>
<evidence type="ECO:0000256" key="5">
    <source>
        <dbReference type="ARBA" id="ARBA00023251"/>
    </source>
</evidence>
<feature type="domain" description="Major facilitator superfamily (MFS) profile" evidence="8">
    <location>
        <begin position="53"/>
        <end position="508"/>
    </location>
</feature>
<feature type="transmembrane region" description="Helical" evidence="7">
    <location>
        <begin position="178"/>
        <end position="202"/>
    </location>
</feature>
<protein>
    <submittedName>
        <fullName evidence="9">MFS transporter</fullName>
    </submittedName>
</protein>
<evidence type="ECO:0000256" key="2">
    <source>
        <dbReference type="ARBA" id="ARBA00022692"/>
    </source>
</evidence>
<comment type="subcellular location">
    <subcellularLocation>
        <location evidence="1">Cell membrane</location>
        <topology evidence="1">Multi-pass membrane protein</topology>
    </subcellularLocation>
</comment>
<evidence type="ECO:0000256" key="7">
    <source>
        <dbReference type="SAM" id="Phobius"/>
    </source>
</evidence>
<feature type="transmembrane region" description="Helical" evidence="7">
    <location>
        <begin position="484"/>
        <end position="503"/>
    </location>
</feature>
<accession>A0ABN1A6H9</accession>
<dbReference type="PANTHER" id="PTHR42718:SF39">
    <property type="entry name" value="ACTINORHODIN TRANSPORTER-RELATED"/>
    <property type="match status" value="1"/>
</dbReference>
<feature type="transmembrane region" description="Helical" evidence="7">
    <location>
        <begin position="410"/>
        <end position="438"/>
    </location>
</feature>
<dbReference type="Pfam" id="PF07690">
    <property type="entry name" value="MFS_1"/>
    <property type="match status" value="1"/>
</dbReference>
<evidence type="ECO:0000256" key="1">
    <source>
        <dbReference type="ARBA" id="ARBA00004651"/>
    </source>
</evidence>
<keyword evidence="2 7" id="KW-0812">Transmembrane</keyword>
<evidence type="ECO:0000256" key="3">
    <source>
        <dbReference type="ARBA" id="ARBA00022989"/>
    </source>
</evidence>
<feature type="transmembrane region" description="Helical" evidence="7">
    <location>
        <begin position="350"/>
        <end position="373"/>
    </location>
</feature>
<feature type="transmembrane region" description="Helical" evidence="7">
    <location>
        <begin position="53"/>
        <end position="73"/>
    </location>
</feature>
<name>A0ABN1A6H9_9ACTN</name>
<feature type="transmembrane region" description="Helical" evidence="7">
    <location>
        <begin position="249"/>
        <end position="268"/>
    </location>
</feature>
<dbReference type="RefSeq" id="WP_344091238.1">
    <property type="nucleotide sequence ID" value="NZ_BAAAHB010000034.1"/>
</dbReference>
<dbReference type="EMBL" id="BAAAHB010000034">
    <property type="protein sequence ID" value="GAA0468757.1"/>
    <property type="molecule type" value="Genomic_DNA"/>
</dbReference>
<keyword evidence="10" id="KW-1185">Reference proteome</keyword>
<dbReference type="Gene3D" id="1.20.1250.20">
    <property type="entry name" value="MFS general substrate transporter like domains"/>
    <property type="match status" value="2"/>
</dbReference>
<feature type="transmembrane region" description="Helical" evidence="7">
    <location>
        <begin position="450"/>
        <end position="472"/>
    </location>
</feature>
<feature type="transmembrane region" description="Helical" evidence="7">
    <location>
        <begin position="385"/>
        <end position="404"/>
    </location>
</feature>
<evidence type="ECO:0000313" key="9">
    <source>
        <dbReference type="EMBL" id="GAA0468757.1"/>
    </source>
</evidence>
<dbReference type="CDD" id="cd17321">
    <property type="entry name" value="MFS_MMR_MDR_like"/>
    <property type="match status" value="1"/>
</dbReference>
<keyword evidence="5" id="KW-0046">Antibiotic resistance</keyword>
<gene>
    <name evidence="9" type="ORF">GCM10009544_33740</name>
</gene>
<feature type="transmembrane region" description="Helical" evidence="7">
    <location>
        <begin position="93"/>
        <end position="112"/>
    </location>
</feature>
<feature type="transmembrane region" description="Helical" evidence="7">
    <location>
        <begin position="124"/>
        <end position="146"/>
    </location>
</feature>
<feature type="compositionally biased region" description="Polar residues" evidence="6">
    <location>
        <begin position="1"/>
        <end position="11"/>
    </location>
</feature>
<sequence length="513" mass="52688">MRSQHSGTESGESPRDGKPAPAPAGGTPAPPVPPGDSGAGGAARPQGAQRWRLLAVLLAAQFMANVDTAIANIAAPSIQSGLGASGGEVGLVISGYVVAYAVLLVIGARLGAAHGHRRIFDLGMAVFTAASLACALAPGPAVLIAARVVQGAGAALMVPQVLSGIQLHFAGRHRIRALGYYAVALSGGAVAGQAAGGLLIAADIYGLSWRPIFLINVPIGLLLIAAAARWMPDDRPDTRQARETRELDLWGMVTLGAAVLLLIVPLLLGTDQGWPVWMWVSLAGSVAAFLAFRRSERSLTARGRRPLIAEEVIREPAVRWSLIAHGVTTMTYFALLFVLAIYLQDGLGRGPAYAGMAMVSWVAAFGLAGPLLARIPERHRAAMPALGCLILAVGYAAVWTYLLAGHRSGPTLFVLLGVGGLGLGISSNALIGWMTFALPDRYAADLSGVISTNAQLCGALGVAALGGCFLALTESGSPGRSARALGIFLCVCVALSLLSAVAAHRGTRGRPAG</sequence>
<dbReference type="PANTHER" id="PTHR42718">
    <property type="entry name" value="MAJOR FACILITATOR SUPERFAMILY MULTIDRUG TRANSPORTER MFSC"/>
    <property type="match status" value="1"/>
</dbReference>
<feature type="region of interest" description="Disordered" evidence="6">
    <location>
        <begin position="1"/>
        <end position="44"/>
    </location>
</feature>
<feature type="transmembrane region" description="Helical" evidence="7">
    <location>
        <begin position="322"/>
        <end position="344"/>
    </location>
</feature>
<evidence type="ECO:0000256" key="4">
    <source>
        <dbReference type="ARBA" id="ARBA00023136"/>
    </source>
</evidence>
<proteinExistence type="predicted"/>
<dbReference type="Proteomes" id="UP001499895">
    <property type="component" value="Unassembled WGS sequence"/>
</dbReference>